<dbReference type="RefSeq" id="XP_007781316.1">
    <property type="nucleotide sequence ID" value="XM_007783126.1"/>
</dbReference>
<dbReference type="OrthoDB" id="343875at2759"/>
<protein>
    <recommendedName>
        <fullName evidence="7">Tetratricopeptide repeat protein 1</fullName>
    </recommendedName>
</protein>
<dbReference type="InterPro" id="IPR011990">
    <property type="entry name" value="TPR-like_helical_dom_sf"/>
</dbReference>
<evidence type="ECO:0000256" key="1">
    <source>
        <dbReference type="ARBA" id="ARBA00022737"/>
    </source>
</evidence>
<dbReference type="Gene3D" id="1.25.40.10">
    <property type="entry name" value="Tetratricopeptide repeat domain"/>
    <property type="match status" value="3"/>
</dbReference>
<dbReference type="InterPro" id="IPR019734">
    <property type="entry name" value="TPR_rpt"/>
</dbReference>
<dbReference type="AlphaFoldDB" id="R7YW08"/>
<dbReference type="InterPro" id="IPR031101">
    <property type="entry name" value="Ctr9"/>
</dbReference>
<keyword evidence="6" id="KW-1185">Reference proteome</keyword>
<dbReference type="PANTHER" id="PTHR14027">
    <property type="entry name" value="RNA POLYMERASE-ASSOCIATED PROTEIN CTR9"/>
    <property type="match status" value="1"/>
</dbReference>
<dbReference type="SMART" id="SM00028">
    <property type="entry name" value="TPR"/>
    <property type="match status" value="8"/>
</dbReference>
<dbReference type="PROSITE" id="PS50005">
    <property type="entry name" value="TPR"/>
    <property type="match status" value="1"/>
</dbReference>
<accession>R7YW08</accession>
<name>R7YW08_CONA1</name>
<feature type="repeat" description="TPR" evidence="3">
    <location>
        <begin position="799"/>
        <end position="832"/>
    </location>
</feature>
<evidence type="ECO:0000313" key="6">
    <source>
        <dbReference type="Proteomes" id="UP000016924"/>
    </source>
</evidence>
<feature type="compositionally biased region" description="Acidic residues" evidence="4">
    <location>
        <begin position="1139"/>
        <end position="1152"/>
    </location>
</feature>
<evidence type="ECO:0000256" key="3">
    <source>
        <dbReference type="PROSITE-ProRule" id="PRU00339"/>
    </source>
</evidence>
<feature type="region of interest" description="Disordered" evidence="4">
    <location>
        <begin position="978"/>
        <end position="1225"/>
    </location>
</feature>
<evidence type="ECO:0000313" key="5">
    <source>
        <dbReference type="EMBL" id="EON65999.1"/>
    </source>
</evidence>
<evidence type="ECO:0000256" key="2">
    <source>
        <dbReference type="ARBA" id="ARBA00022803"/>
    </source>
</evidence>
<dbReference type="GO" id="GO:0006368">
    <property type="term" value="P:transcription elongation by RNA polymerase II"/>
    <property type="evidence" value="ECO:0007669"/>
    <property type="project" value="TreeGrafter"/>
</dbReference>
<evidence type="ECO:0008006" key="7">
    <source>
        <dbReference type="Google" id="ProtNLM"/>
    </source>
</evidence>
<keyword evidence="2 3" id="KW-0802">TPR repeat</keyword>
<dbReference type="OMA" id="EHWLTIA"/>
<dbReference type="PANTHER" id="PTHR14027:SF2">
    <property type="entry name" value="RNA POLYMERASE-ASSOCIATED PROTEIN CTR9 HOMOLOG"/>
    <property type="match status" value="1"/>
</dbReference>
<dbReference type="GO" id="GO:0016593">
    <property type="term" value="C:Cdc73/Paf1 complex"/>
    <property type="evidence" value="ECO:0007669"/>
    <property type="project" value="TreeGrafter"/>
</dbReference>
<organism evidence="5 6">
    <name type="scientific">Coniosporium apollinis (strain CBS 100218)</name>
    <name type="common">Rock-inhabiting black yeast</name>
    <dbReference type="NCBI Taxonomy" id="1168221"/>
    <lineage>
        <taxon>Eukaryota</taxon>
        <taxon>Fungi</taxon>
        <taxon>Dikarya</taxon>
        <taxon>Ascomycota</taxon>
        <taxon>Pezizomycotina</taxon>
        <taxon>Dothideomycetes</taxon>
        <taxon>Dothideomycetes incertae sedis</taxon>
        <taxon>Coniosporium</taxon>
    </lineage>
</organism>
<dbReference type="Pfam" id="PF13174">
    <property type="entry name" value="TPR_6"/>
    <property type="match status" value="1"/>
</dbReference>
<feature type="compositionally biased region" description="Basic residues" evidence="4">
    <location>
        <begin position="1090"/>
        <end position="1106"/>
    </location>
</feature>
<dbReference type="Proteomes" id="UP000016924">
    <property type="component" value="Unassembled WGS sequence"/>
</dbReference>
<dbReference type="STRING" id="1168221.R7YW08"/>
<feature type="compositionally biased region" description="Acidic residues" evidence="4">
    <location>
        <begin position="1172"/>
        <end position="1181"/>
    </location>
</feature>
<dbReference type="SUPFAM" id="SSF48452">
    <property type="entry name" value="TPR-like"/>
    <property type="match status" value="2"/>
</dbReference>
<dbReference type="GO" id="GO:0000993">
    <property type="term" value="F:RNA polymerase II complex binding"/>
    <property type="evidence" value="ECO:0007669"/>
    <property type="project" value="TreeGrafter"/>
</dbReference>
<feature type="compositionally biased region" description="Basic residues" evidence="4">
    <location>
        <begin position="1041"/>
        <end position="1054"/>
    </location>
</feature>
<dbReference type="GO" id="GO:0006355">
    <property type="term" value="P:regulation of DNA-templated transcription"/>
    <property type="evidence" value="ECO:0007669"/>
    <property type="project" value="InterPro"/>
</dbReference>
<keyword evidence="1" id="KW-0677">Repeat</keyword>
<gene>
    <name evidence="5" type="ORF">W97_05242</name>
</gene>
<dbReference type="HOGENOM" id="CLU_003008_0_1_1"/>
<dbReference type="Pfam" id="PF13432">
    <property type="entry name" value="TPR_16"/>
    <property type="match status" value="2"/>
</dbReference>
<dbReference type="GeneID" id="19902553"/>
<dbReference type="EMBL" id="JH767577">
    <property type="protein sequence ID" value="EON65999.1"/>
    <property type="molecule type" value="Genomic_DNA"/>
</dbReference>
<sequence length="1225" mass="138227">MAATQNGLANGVNGDTHSDMPLMPNRFSHIEPAIDIPFYEGGAEQTVEINLVDLLDDPTELCTLLENENVEARYWMTIALAYAKQRKVDHGIEILRKALGALGSGKNVERLSILSCLCWMYLWKCRDAPRVRIDAQLSSEVKTKDFYIHAATSTLNDASRISPSYPPLFLARGVLQLLRASLQPPSKNSSGQENSERIETLRQAAKSFEDALRVSGGKNMMAVLGKARVNFSLGKYADALQGYQTALERAPGLIDPDPRIGIGCCFWALGHKEDAKGAWERALELNSNSKVANILLGLFYLQSSSHYSTNDPKFKAAYKKAITQYTQRSFKLDDRYPLTCATFGGFFLSNKQLAHVERLSRRAIELTDVNAIASDGWYLLARKEHSENEVSKANEFYTKSDQARGGDERGYLPAKFGAAQVKILMQDFDGAKFRLEKLIQQSKSIEAMTLLGTLYAEDVFSAQASNSREDKSTELKKAVSLLEAVRAAWKDPKKHAEPDSAVLLNLARLYEVDHPEKSLQCLQQVEQMEIDDIPEEDYPEDVEDDAALKAALREFLPPQLLNNMGCFHYQSEKYPMARELFQTALNACVKVGDKDQAVDTDALVTTISYNLARTYEAEGMLDEAKKVYKGLLERHSDYTDANTRLTYIALRQDPQGEGPKAIQELYKTDPSNLDVRSLYGWFLSKAKRRTMNIAEDQEQRHYKHTLQQYDKHDRYSLTGMGNIYLTIAREMRKDTNEQEKDKRRKVYEKAVEFFDKALQLDPRNAYAAQGIGIAMVEDKKDFPTAVQIFTKVRETMKDPSVYLNLGHAYCELRQYSRAIENYEAALTKDRAHDPQILACLGRVWLMRGRQEKSVQAIKTSLEYSRRALEAAPEHINFKFNIAFVQIQIAQLIYSLPEPQRTLADVEAAATGLDEAIESFSAIAKSPNPPFPRSDLEQRASMGRNTMRKQLDRAIQSQREYEEKNAARLRDARQAREAEIRKREEEKRKIEEAAEEQRRKIAEERQRMLERDRELAEKRMEEERRREEAEMTTDEETGERIKRVKKKKGGKRKKKGGETDSEGEASDDGRRSRVRSGTSATPASEGGEKAPRKKKRRLEKKSKKQGKFKSSELVQESDSDDAAVTRQQNNEALAAKLNESEVEQEDAAEESAAEETAANGPKTRPRKAARIIDDEDEDDYDAQDASPAENGAKDGSPDEDVPMVDESVAAAGNENATVLGGDIEDE</sequence>
<dbReference type="eggNOG" id="KOG2002">
    <property type="taxonomic scope" value="Eukaryota"/>
</dbReference>
<reference evidence="6" key="1">
    <citation type="submission" date="2012-06" db="EMBL/GenBank/DDBJ databases">
        <title>The genome sequence of Coniosporium apollinis CBS 100218.</title>
        <authorList>
            <consortium name="The Broad Institute Genome Sequencing Platform"/>
            <person name="Cuomo C."/>
            <person name="Gorbushina A."/>
            <person name="Noack S."/>
            <person name="Walker B."/>
            <person name="Young S.K."/>
            <person name="Zeng Q."/>
            <person name="Gargeya S."/>
            <person name="Fitzgerald M."/>
            <person name="Haas B."/>
            <person name="Abouelleil A."/>
            <person name="Alvarado L."/>
            <person name="Arachchi H.M."/>
            <person name="Berlin A.M."/>
            <person name="Chapman S.B."/>
            <person name="Goldberg J."/>
            <person name="Griggs A."/>
            <person name="Gujja S."/>
            <person name="Hansen M."/>
            <person name="Howarth C."/>
            <person name="Imamovic A."/>
            <person name="Larimer J."/>
            <person name="McCowan C."/>
            <person name="Montmayeur A."/>
            <person name="Murphy C."/>
            <person name="Neiman D."/>
            <person name="Pearson M."/>
            <person name="Priest M."/>
            <person name="Roberts A."/>
            <person name="Saif S."/>
            <person name="Shea T."/>
            <person name="Sisk P."/>
            <person name="Sykes S."/>
            <person name="Wortman J."/>
            <person name="Nusbaum C."/>
            <person name="Birren B."/>
        </authorList>
    </citation>
    <scope>NUCLEOTIDE SEQUENCE [LARGE SCALE GENOMIC DNA]</scope>
    <source>
        <strain evidence="6">CBS 100218</strain>
    </source>
</reference>
<evidence type="ECO:0000256" key="4">
    <source>
        <dbReference type="SAM" id="MobiDB-lite"/>
    </source>
</evidence>
<proteinExistence type="predicted"/>
<feature type="compositionally biased region" description="Basic and acidic residues" evidence="4">
    <location>
        <begin position="978"/>
        <end position="1028"/>
    </location>
</feature>